<reference evidence="2 3" key="1">
    <citation type="submission" date="2024-03" db="EMBL/GenBank/DDBJ databases">
        <title>The Acrasis kona genome and developmental transcriptomes reveal deep origins of eukaryotic multicellular pathways.</title>
        <authorList>
            <person name="Sheikh S."/>
            <person name="Fu C.-J."/>
            <person name="Brown M.W."/>
            <person name="Baldauf S.L."/>
        </authorList>
    </citation>
    <scope>NUCLEOTIDE SEQUENCE [LARGE SCALE GENOMIC DNA]</scope>
    <source>
        <strain evidence="2 3">ATCC MYA-3509</strain>
    </source>
</reference>
<dbReference type="EMBL" id="JAOPGA020001197">
    <property type="protein sequence ID" value="KAL0485984.1"/>
    <property type="molecule type" value="Genomic_DNA"/>
</dbReference>
<dbReference type="Proteomes" id="UP001431209">
    <property type="component" value="Unassembled WGS sequence"/>
</dbReference>
<feature type="compositionally biased region" description="Basic and acidic residues" evidence="1">
    <location>
        <begin position="94"/>
        <end position="106"/>
    </location>
</feature>
<name>A0AAW2ZB47_9EUKA</name>
<keyword evidence="3" id="KW-1185">Reference proteome</keyword>
<accession>A0AAW2ZB47</accession>
<evidence type="ECO:0000313" key="3">
    <source>
        <dbReference type="Proteomes" id="UP001431209"/>
    </source>
</evidence>
<evidence type="ECO:0000256" key="1">
    <source>
        <dbReference type="SAM" id="MobiDB-lite"/>
    </source>
</evidence>
<dbReference type="SUPFAM" id="SSF54518">
    <property type="entry name" value="Tubby C-terminal domain-like"/>
    <property type="match status" value="1"/>
</dbReference>
<feature type="compositionally biased region" description="Polar residues" evidence="1">
    <location>
        <begin position="17"/>
        <end position="28"/>
    </location>
</feature>
<feature type="region of interest" description="Disordered" evidence="1">
    <location>
        <begin position="1"/>
        <end position="28"/>
    </location>
</feature>
<proteinExistence type="predicted"/>
<organism evidence="2 3">
    <name type="scientific">Acrasis kona</name>
    <dbReference type="NCBI Taxonomy" id="1008807"/>
    <lineage>
        <taxon>Eukaryota</taxon>
        <taxon>Discoba</taxon>
        <taxon>Heterolobosea</taxon>
        <taxon>Tetramitia</taxon>
        <taxon>Eutetramitia</taxon>
        <taxon>Acrasidae</taxon>
        <taxon>Acrasis</taxon>
    </lineage>
</organism>
<evidence type="ECO:0000313" key="2">
    <source>
        <dbReference type="EMBL" id="KAL0485984.1"/>
    </source>
</evidence>
<dbReference type="AlphaFoldDB" id="A0AAW2ZB47"/>
<gene>
    <name evidence="2" type="ORF">AKO1_012268</name>
</gene>
<sequence>MSGEPNPFDDPFFSSPTQQNKVPEVRQYQNQYSVQQPKTLNVDHINDTAVMDNFLEAFERPQPKVPVQHYQNSPSYNPPKEQHKVQVQQYEDSYSERGNARVDDYQKQAQYKPAPTQKRTEIDYDDDLNDYKQTQTKKKTTNNDPIMYRMVHTNTHGSTRQVTVYDKNGRDEDDHAYRAHICLDPLKIKIQAGQDVIEIKQKLLSLHPTFVVKRNGTKFGTCTQRFKVNSKKFNYERADNQQILKMVGEYGHHFAVNLNGELIAKVVDVKSELTVEIDSPRNEIHIVCLCMIMLQQRFLGVMGGGKPSEFERK</sequence>
<comment type="caution">
    <text evidence="2">The sequence shown here is derived from an EMBL/GenBank/DDBJ whole genome shotgun (WGS) entry which is preliminary data.</text>
</comment>
<protein>
    <submittedName>
        <fullName evidence="2">Geranylgeranyl pyrophosphate synthase</fullName>
    </submittedName>
</protein>
<feature type="region of interest" description="Disordered" evidence="1">
    <location>
        <begin position="66"/>
        <end position="118"/>
    </location>
</feature>
<dbReference type="InterPro" id="IPR025659">
    <property type="entry name" value="Tubby-like_C"/>
</dbReference>